<comment type="caution">
    <text evidence="1">The sequence shown here is derived from an EMBL/GenBank/DDBJ whole genome shotgun (WGS) entry which is preliminary data.</text>
</comment>
<dbReference type="AlphaFoldDB" id="A0A4R6N455"/>
<reference evidence="1 2" key="1">
    <citation type="submission" date="2019-03" db="EMBL/GenBank/DDBJ databases">
        <title>Genomic Encyclopedia of Type Strains, Phase IV (KMG-IV): sequencing the most valuable type-strain genomes for metagenomic binning, comparative biology and taxonomic classification.</title>
        <authorList>
            <person name="Goeker M."/>
        </authorList>
    </citation>
    <scope>NUCLEOTIDE SEQUENCE [LARGE SCALE GENOMIC DNA]</scope>
    <source>
        <strain evidence="1 2">DSM 25082</strain>
    </source>
</reference>
<evidence type="ECO:0000313" key="2">
    <source>
        <dbReference type="Proteomes" id="UP000295357"/>
    </source>
</evidence>
<gene>
    <name evidence="1" type="ORF">DFR39_104148</name>
</gene>
<keyword evidence="2" id="KW-1185">Reference proteome</keyword>
<evidence type="ECO:0000313" key="1">
    <source>
        <dbReference type="EMBL" id="TDP09587.1"/>
    </source>
</evidence>
<protein>
    <submittedName>
        <fullName evidence="1">Uncharacterized protein</fullName>
    </submittedName>
</protein>
<dbReference type="Proteomes" id="UP000295357">
    <property type="component" value="Unassembled WGS sequence"/>
</dbReference>
<accession>A0A4R6N455</accession>
<sequence length="78" mass="7990">MPRYTTKTGAGCASIHSEPGRVIFNGAALMPHEAAMLADALNDCAERAEQLGELAAKANRLNIAGIRAGQPLAITSGG</sequence>
<dbReference type="EMBL" id="SNXE01000004">
    <property type="protein sequence ID" value="TDP09587.1"/>
    <property type="molecule type" value="Genomic_DNA"/>
</dbReference>
<organism evidence="1 2">
    <name type="scientific">Roseateles asaccharophilus</name>
    <dbReference type="NCBI Taxonomy" id="582607"/>
    <lineage>
        <taxon>Bacteria</taxon>
        <taxon>Pseudomonadati</taxon>
        <taxon>Pseudomonadota</taxon>
        <taxon>Betaproteobacteria</taxon>
        <taxon>Burkholderiales</taxon>
        <taxon>Sphaerotilaceae</taxon>
        <taxon>Roseateles</taxon>
    </lineage>
</organism>
<dbReference type="RefSeq" id="WP_133603565.1">
    <property type="nucleotide sequence ID" value="NZ_JAUFPJ010000004.1"/>
</dbReference>
<name>A0A4R6N455_9BURK</name>
<proteinExistence type="predicted"/>